<feature type="transmembrane region" description="Helical" evidence="2">
    <location>
        <begin position="299"/>
        <end position="320"/>
    </location>
</feature>
<dbReference type="InterPro" id="IPR036887">
    <property type="entry name" value="HTH_APSES_sf"/>
</dbReference>
<keyword evidence="1" id="KW-0175">Coiled coil</keyword>
<protein>
    <recommendedName>
        <fullName evidence="3">HTH APSES-type domain-containing protein</fullName>
    </recommendedName>
</protein>
<dbReference type="InterPro" id="IPR037548">
    <property type="entry name" value="Bqt4"/>
</dbReference>
<dbReference type="Gene3D" id="3.10.260.10">
    <property type="entry name" value="Transcription regulator HTH, APSES-type DNA-binding domain"/>
    <property type="match status" value="1"/>
</dbReference>
<dbReference type="RefSeq" id="XP_021876406.1">
    <property type="nucleotide sequence ID" value="XM_022019878.1"/>
</dbReference>
<name>A0A1Y2GB00_9FUNG</name>
<keyword evidence="2" id="KW-0812">Transmembrane</keyword>
<dbReference type="PANTHER" id="PTHR38044:SF1">
    <property type="entry name" value="BOUQUET FORMATION PROTEIN 4"/>
    <property type="match status" value="1"/>
</dbReference>
<organism evidence="4 5">
    <name type="scientific">Lobosporangium transversale</name>
    <dbReference type="NCBI Taxonomy" id="64571"/>
    <lineage>
        <taxon>Eukaryota</taxon>
        <taxon>Fungi</taxon>
        <taxon>Fungi incertae sedis</taxon>
        <taxon>Mucoromycota</taxon>
        <taxon>Mortierellomycotina</taxon>
        <taxon>Mortierellomycetes</taxon>
        <taxon>Mortierellales</taxon>
        <taxon>Mortierellaceae</taxon>
        <taxon>Lobosporangium</taxon>
    </lineage>
</organism>
<accession>A0A1Y2GB00</accession>
<feature type="coiled-coil region" evidence="1">
    <location>
        <begin position="276"/>
        <end position="303"/>
    </location>
</feature>
<evidence type="ECO:0000259" key="3">
    <source>
        <dbReference type="PROSITE" id="PS51299"/>
    </source>
</evidence>
<keyword evidence="2" id="KW-1133">Transmembrane helix</keyword>
<dbReference type="OrthoDB" id="5346159at2759"/>
<sequence length="321" mass="34682">MSNQITVSEISAKGIVLEKNIENFTTSTTSVSVEETVATLEFTEESTKSTPVTPTASPRKAIAKANGATSDGANQHRTLPIFSNPLLANATQANSVPVKPKAGRVKSSGGKAISVLRINAPKVDGYVVVMRRLDQDLVNATSMFNAAYPAISEKMNSKENQFIMRKYQGHMEKSGALSGVWITVAQVEPFFFVLTAKELAKEYGIDQFMRPLLEAPIAKIASLSEGEEVIEKVVVTEVTTVQTTTTADSEIEDLEAVALGKRKMTDDSEGLTAEDVAGMKRRIEELENQVSRDKKKLRGLVTVAVGLAAATVIPQVLPYFS</sequence>
<dbReference type="InterPro" id="IPR003163">
    <property type="entry name" value="Tscrpt_reg_HTH_APSES-type"/>
</dbReference>
<keyword evidence="2" id="KW-0472">Membrane</keyword>
<dbReference type="GO" id="GO:0044820">
    <property type="term" value="P:mitotic telomere tethering at nuclear periphery"/>
    <property type="evidence" value="ECO:0007669"/>
    <property type="project" value="TreeGrafter"/>
</dbReference>
<dbReference type="PANTHER" id="PTHR38044">
    <property type="entry name" value="BOUQUET FORMATION PROTEIN 4"/>
    <property type="match status" value="1"/>
</dbReference>
<dbReference type="GO" id="GO:0003677">
    <property type="term" value="F:DNA binding"/>
    <property type="evidence" value="ECO:0007669"/>
    <property type="project" value="InterPro"/>
</dbReference>
<dbReference type="Proteomes" id="UP000193648">
    <property type="component" value="Unassembled WGS sequence"/>
</dbReference>
<dbReference type="SUPFAM" id="SSF54616">
    <property type="entry name" value="DNA-binding domain of Mlu1-box binding protein MBP1"/>
    <property type="match status" value="1"/>
</dbReference>
<evidence type="ECO:0000256" key="2">
    <source>
        <dbReference type="SAM" id="Phobius"/>
    </source>
</evidence>
<evidence type="ECO:0000313" key="4">
    <source>
        <dbReference type="EMBL" id="ORZ04192.1"/>
    </source>
</evidence>
<proteinExistence type="predicted"/>
<dbReference type="FunCoup" id="A0A1Y2GB00">
    <property type="interactions" value="1"/>
</dbReference>
<dbReference type="GO" id="GO:0070197">
    <property type="term" value="P:meiotic attachment of telomere to nuclear envelope"/>
    <property type="evidence" value="ECO:0007669"/>
    <property type="project" value="InterPro"/>
</dbReference>
<feature type="domain" description="HTH APSES-type" evidence="3">
    <location>
        <begin position="104"/>
        <end position="216"/>
    </location>
</feature>
<evidence type="ECO:0000256" key="1">
    <source>
        <dbReference type="SAM" id="Coils"/>
    </source>
</evidence>
<comment type="caution">
    <text evidence="4">The sequence shown here is derived from an EMBL/GenBank/DDBJ whole genome shotgun (WGS) entry which is preliminary data.</text>
</comment>
<gene>
    <name evidence="4" type="ORF">BCR41DRAFT_200457</name>
</gene>
<dbReference type="GO" id="GO:1990862">
    <property type="term" value="C:nuclear membrane complex Bqt3-Bqt4"/>
    <property type="evidence" value="ECO:0007669"/>
    <property type="project" value="InterPro"/>
</dbReference>
<dbReference type="InParanoid" id="A0A1Y2GB00"/>
<dbReference type="PROSITE" id="PS51299">
    <property type="entry name" value="HTH_APSES"/>
    <property type="match status" value="1"/>
</dbReference>
<dbReference type="EMBL" id="MCFF01000059">
    <property type="protein sequence ID" value="ORZ04192.1"/>
    <property type="molecule type" value="Genomic_DNA"/>
</dbReference>
<keyword evidence="5" id="KW-1185">Reference proteome</keyword>
<dbReference type="GeneID" id="33561722"/>
<dbReference type="AlphaFoldDB" id="A0A1Y2GB00"/>
<evidence type="ECO:0000313" key="5">
    <source>
        <dbReference type="Proteomes" id="UP000193648"/>
    </source>
</evidence>
<reference evidence="4 5" key="1">
    <citation type="submission" date="2016-07" db="EMBL/GenBank/DDBJ databases">
        <title>Pervasive Adenine N6-methylation of Active Genes in Fungi.</title>
        <authorList>
            <consortium name="DOE Joint Genome Institute"/>
            <person name="Mondo S.J."/>
            <person name="Dannebaum R.O."/>
            <person name="Kuo R.C."/>
            <person name="Labutti K."/>
            <person name="Haridas S."/>
            <person name="Kuo A."/>
            <person name="Salamov A."/>
            <person name="Ahrendt S.R."/>
            <person name="Lipzen A."/>
            <person name="Sullivan W."/>
            <person name="Andreopoulos W.B."/>
            <person name="Clum A."/>
            <person name="Lindquist E."/>
            <person name="Daum C."/>
            <person name="Ramamoorthy G.K."/>
            <person name="Gryganskyi A."/>
            <person name="Culley D."/>
            <person name="Magnuson J.K."/>
            <person name="James T.Y."/>
            <person name="O'Malley M.A."/>
            <person name="Stajich J.E."/>
            <person name="Spatafora J.W."/>
            <person name="Visel A."/>
            <person name="Grigoriev I.V."/>
        </authorList>
    </citation>
    <scope>NUCLEOTIDE SEQUENCE [LARGE SCALE GENOMIC DNA]</scope>
    <source>
        <strain evidence="4 5">NRRL 3116</strain>
    </source>
</reference>